<dbReference type="Gene3D" id="3.40.50.12090">
    <property type="match status" value="1"/>
</dbReference>
<dbReference type="RefSeq" id="WP_119721009.1">
    <property type="nucleotide sequence ID" value="NZ_AP011528.1"/>
</dbReference>
<protein>
    <recommendedName>
        <fullName evidence="4">Cell wall-binding protein</fullName>
    </recommendedName>
</protein>
<feature type="region of interest" description="Disordered" evidence="1">
    <location>
        <begin position="272"/>
        <end position="307"/>
    </location>
</feature>
<proteinExistence type="predicted"/>
<dbReference type="Proteomes" id="UP000263689">
    <property type="component" value="Chromosome"/>
</dbReference>
<organism evidence="2 3">
    <name type="scientific">Methanococcus maripaludis OS7</name>
    <dbReference type="NCBI Taxonomy" id="637915"/>
    <lineage>
        <taxon>Archaea</taxon>
        <taxon>Methanobacteriati</taxon>
        <taxon>Methanobacteriota</taxon>
        <taxon>Methanomada group</taxon>
        <taxon>Methanococci</taxon>
        <taxon>Methanococcales</taxon>
        <taxon>Methanococcaceae</taxon>
        <taxon>Methanococcus</taxon>
    </lineage>
</organism>
<reference evidence="2 3" key="1">
    <citation type="submission" date="2009-06" db="EMBL/GenBank/DDBJ databases">
        <title>Molecular Evidence for Microbiologically Influenced Corrosion from genome of Methanogen.</title>
        <authorList>
            <person name="Ito N."/>
            <person name="Tsurumaru H."/>
            <person name="Shimizu A."/>
            <person name="Harada T."/>
            <person name="Hosoyama A."/>
            <person name="Horikawa H."/>
            <person name="Wakai S."/>
            <person name="Sasaki K."/>
            <person name="Nishijima K."/>
            <person name="Ataku H."/>
            <person name="Yamazaki J."/>
            <person name="Mise M."/>
            <person name="Yamazaki S."/>
            <person name="Tanikawa S."/>
            <person name="Harayama S."/>
            <person name="Fujita N."/>
        </authorList>
    </citation>
    <scope>NUCLEOTIDE SEQUENCE [LARGE SCALE GENOMIC DNA]</scope>
    <source>
        <strain evidence="3">OS7 ( NBRC 103642)</strain>
    </source>
</reference>
<dbReference type="AlphaFoldDB" id="A0A2Z5PK96"/>
<gene>
    <name evidence="2" type="ORF">MMOS7_10920</name>
</gene>
<sequence>MNILRNVILLLILLIPVVSAEDVLLVSENCADYCSAASVASTYEDMVVITTIWGDYDSEVLDQILSYDPETVMIVGGTVAVAEEYEDNLVLEGIEVERIYGLDRYSTNEQLLDRFRDRLRDRDVCILYGGESTSNICNSSNSVVILTDGSEISVDSELLGNFNTSNIDIVTTPLFNGQTIRNNLENMGYQVNTRTMAQSELEENVLRIRNNLQIRIENMENNGINATALRENLSNIDSMINAGQYQQAYANGAALDGTLSLYQYQYRNKRNSTGVSKQNQMQPNAQNSNQIGGSSQISGSMGSGSGK</sequence>
<name>A0A2Z5PK96_METMI</name>
<feature type="compositionally biased region" description="Polar residues" evidence="1">
    <location>
        <begin position="272"/>
        <end position="286"/>
    </location>
</feature>
<feature type="compositionally biased region" description="Low complexity" evidence="1">
    <location>
        <begin position="287"/>
        <end position="300"/>
    </location>
</feature>
<accession>A0A2Z5PK96</accession>
<evidence type="ECO:0000313" key="3">
    <source>
        <dbReference type="Proteomes" id="UP000263689"/>
    </source>
</evidence>
<evidence type="ECO:0008006" key="4">
    <source>
        <dbReference type="Google" id="ProtNLM"/>
    </source>
</evidence>
<dbReference type="GeneID" id="37875576"/>
<dbReference type="KEGG" id="mmao:MMOS7_10920"/>
<evidence type="ECO:0000313" key="2">
    <source>
        <dbReference type="EMBL" id="BAP63178.1"/>
    </source>
</evidence>
<evidence type="ECO:0000256" key="1">
    <source>
        <dbReference type="SAM" id="MobiDB-lite"/>
    </source>
</evidence>
<dbReference type="EMBL" id="AP011528">
    <property type="protein sequence ID" value="BAP63178.1"/>
    <property type="molecule type" value="Genomic_DNA"/>
</dbReference>